<dbReference type="HAMAP" id="MF_00652">
    <property type="entry name" value="UPF0246"/>
    <property type="match status" value="1"/>
</dbReference>
<gene>
    <name evidence="2" type="ORF">ABID27_000621</name>
</gene>
<sequence>MKIVLPNAKEMNTNLDPQPFQTLSPASQQVLASLGKMSEEELAAFYKIKLEKAQLEWDRWQRIESGQAKSYPAWQLYDGLMYRYMKRTDLSEKEENYLRQNAFIATGFYGVINVFDLISPHRLDFQGSLKIGKQSLKQFWRQQFDQSIGEDTFFISLMSSEFEGVFSPKVQSRMVKLIFMEEKNGQCKIHSTISKKGRGRFLSLMAEKNVESIEEIESLSVDGFVYHPELSKERKLVFVRPADN</sequence>
<reference evidence="2 3" key="1">
    <citation type="submission" date="2024-06" db="EMBL/GenBank/DDBJ databases">
        <title>Genomic Encyclopedia of Type Strains, Phase IV (KMG-IV): sequencing the most valuable type-strain genomes for metagenomic binning, comparative biology and taxonomic classification.</title>
        <authorList>
            <person name="Goeker M."/>
        </authorList>
    </citation>
    <scope>NUCLEOTIDE SEQUENCE [LARGE SCALE GENOMIC DNA]</scope>
    <source>
        <strain evidence="2 3">DSM 15349</strain>
    </source>
</reference>
<accession>A0ABV2JJC8</accession>
<dbReference type="Pfam" id="PF03883">
    <property type="entry name" value="H2O2_YaaD"/>
    <property type="match status" value="1"/>
</dbReference>
<dbReference type="RefSeq" id="WP_354280179.1">
    <property type="nucleotide sequence ID" value="NZ_JBEPMK010000002.1"/>
</dbReference>
<evidence type="ECO:0000313" key="3">
    <source>
        <dbReference type="Proteomes" id="UP001549055"/>
    </source>
</evidence>
<dbReference type="PANTHER" id="PTHR30283:SF4">
    <property type="entry name" value="PEROXIDE STRESS RESISTANCE PROTEIN YAAA"/>
    <property type="match status" value="1"/>
</dbReference>
<comment type="similarity">
    <text evidence="1">Belongs to the UPF0246 family.</text>
</comment>
<protein>
    <recommendedName>
        <fullName evidence="1">UPF0246 protein ABID27_000621</fullName>
    </recommendedName>
</protein>
<dbReference type="InterPro" id="IPR005583">
    <property type="entry name" value="YaaA"/>
</dbReference>
<keyword evidence="3" id="KW-1185">Reference proteome</keyword>
<dbReference type="EMBL" id="JBEPMK010000002">
    <property type="protein sequence ID" value="MET3643999.1"/>
    <property type="molecule type" value="Genomic_DNA"/>
</dbReference>
<dbReference type="NCBIfam" id="NF002543">
    <property type="entry name" value="PRK02101.1-4"/>
    <property type="match status" value="1"/>
</dbReference>
<dbReference type="PANTHER" id="PTHR30283">
    <property type="entry name" value="PEROXIDE STRESS RESPONSE PROTEIN YAAA"/>
    <property type="match status" value="1"/>
</dbReference>
<organism evidence="2 3">
    <name type="scientific">Streptococcus gallinaceus</name>
    <dbReference type="NCBI Taxonomy" id="165758"/>
    <lineage>
        <taxon>Bacteria</taxon>
        <taxon>Bacillati</taxon>
        <taxon>Bacillota</taxon>
        <taxon>Bacilli</taxon>
        <taxon>Lactobacillales</taxon>
        <taxon>Streptococcaceae</taxon>
        <taxon>Streptococcus</taxon>
    </lineage>
</organism>
<evidence type="ECO:0000256" key="1">
    <source>
        <dbReference type="HAMAP-Rule" id="MF_00652"/>
    </source>
</evidence>
<proteinExistence type="inferred from homology"/>
<dbReference type="Proteomes" id="UP001549055">
    <property type="component" value="Unassembled WGS sequence"/>
</dbReference>
<evidence type="ECO:0000313" key="2">
    <source>
        <dbReference type="EMBL" id="MET3643999.1"/>
    </source>
</evidence>
<name>A0ABV2JJC8_9STRE</name>
<comment type="caution">
    <text evidence="2">The sequence shown here is derived from an EMBL/GenBank/DDBJ whole genome shotgun (WGS) entry which is preliminary data.</text>
</comment>